<evidence type="ECO:0000256" key="7">
    <source>
        <dbReference type="SAM" id="SignalP"/>
    </source>
</evidence>
<keyword evidence="10" id="KW-1185">Reference proteome</keyword>
<evidence type="ECO:0000313" key="9">
    <source>
        <dbReference type="EMBL" id="RJL26537.1"/>
    </source>
</evidence>
<keyword evidence="7" id="KW-0732">Signal</keyword>
<evidence type="ECO:0000313" key="10">
    <source>
        <dbReference type="Proteomes" id="UP000265768"/>
    </source>
</evidence>
<dbReference type="UniPathway" id="UPA00219"/>
<evidence type="ECO:0000256" key="2">
    <source>
        <dbReference type="ARBA" id="ARBA00022679"/>
    </source>
</evidence>
<accession>A0A3A4AIU9</accession>
<dbReference type="GO" id="GO:0008360">
    <property type="term" value="P:regulation of cell shape"/>
    <property type="evidence" value="ECO:0007669"/>
    <property type="project" value="UniProtKB-UniRule"/>
</dbReference>
<dbReference type="PROSITE" id="PS52029">
    <property type="entry name" value="LD_TPASE"/>
    <property type="match status" value="1"/>
</dbReference>
<dbReference type="Gene3D" id="2.40.440.10">
    <property type="entry name" value="L,D-transpeptidase catalytic domain-like"/>
    <property type="match status" value="1"/>
</dbReference>
<comment type="caution">
    <text evidence="9">The sequence shown here is derived from an EMBL/GenBank/DDBJ whole genome shotgun (WGS) entry which is preliminary data.</text>
</comment>
<dbReference type="GO" id="GO:0016740">
    <property type="term" value="F:transferase activity"/>
    <property type="evidence" value="ECO:0007669"/>
    <property type="project" value="UniProtKB-KW"/>
</dbReference>
<dbReference type="Pfam" id="PF03734">
    <property type="entry name" value="YkuD"/>
    <property type="match status" value="1"/>
</dbReference>
<keyword evidence="3 6" id="KW-0133">Cell shape</keyword>
<evidence type="ECO:0000256" key="3">
    <source>
        <dbReference type="ARBA" id="ARBA00022960"/>
    </source>
</evidence>
<dbReference type="InterPro" id="IPR036366">
    <property type="entry name" value="PGBDSf"/>
</dbReference>
<dbReference type="Pfam" id="PF01471">
    <property type="entry name" value="PG_binding_1"/>
    <property type="match status" value="1"/>
</dbReference>
<protein>
    <submittedName>
        <fullName evidence="9">Murein L,D-transpeptidase</fullName>
    </submittedName>
</protein>
<dbReference type="GO" id="GO:0005576">
    <property type="term" value="C:extracellular region"/>
    <property type="evidence" value="ECO:0007669"/>
    <property type="project" value="TreeGrafter"/>
</dbReference>
<dbReference type="InterPro" id="IPR050979">
    <property type="entry name" value="LD-transpeptidase"/>
</dbReference>
<dbReference type="InterPro" id="IPR036365">
    <property type="entry name" value="PGBD-like_sf"/>
</dbReference>
<dbReference type="PANTHER" id="PTHR30582:SF2">
    <property type="entry name" value="L,D-TRANSPEPTIDASE YCIB-RELATED"/>
    <property type="match status" value="1"/>
</dbReference>
<evidence type="ECO:0000256" key="5">
    <source>
        <dbReference type="ARBA" id="ARBA00023316"/>
    </source>
</evidence>
<evidence type="ECO:0000256" key="6">
    <source>
        <dbReference type="PROSITE-ProRule" id="PRU01373"/>
    </source>
</evidence>
<dbReference type="SUPFAM" id="SSF141523">
    <property type="entry name" value="L,D-transpeptidase catalytic domain-like"/>
    <property type="match status" value="1"/>
</dbReference>
<dbReference type="CDD" id="cd16913">
    <property type="entry name" value="YkuD_like"/>
    <property type="match status" value="1"/>
</dbReference>
<dbReference type="InterPro" id="IPR002477">
    <property type="entry name" value="Peptidoglycan-bd-like"/>
</dbReference>
<feature type="signal peptide" evidence="7">
    <location>
        <begin position="1"/>
        <end position="28"/>
    </location>
</feature>
<reference evidence="9 10" key="1">
    <citation type="submission" date="2018-09" db="EMBL/GenBank/DDBJ databases">
        <title>YIM 75507 draft genome.</title>
        <authorList>
            <person name="Tang S."/>
            <person name="Feng Y."/>
        </authorList>
    </citation>
    <scope>NUCLEOTIDE SEQUENCE [LARGE SCALE GENOMIC DNA]</scope>
    <source>
        <strain evidence="9 10">YIM 75507</strain>
    </source>
</reference>
<dbReference type="GO" id="GO:0071555">
    <property type="term" value="P:cell wall organization"/>
    <property type="evidence" value="ECO:0007669"/>
    <property type="project" value="UniProtKB-UniRule"/>
</dbReference>
<organism evidence="9 10">
    <name type="scientific">Bailinhaonella thermotolerans</name>
    <dbReference type="NCBI Taxonomy" id="1070861"/>
    <lineage>
        <taxon>Bacteria</taxon>
        <taxon>Bacillati</taxon>
        <taxon>Actinomycetota</taxon>
        <taxon>Actinomycetes</taxon>
        <taxon>Streptosporangiales</taxon>
        <taxon>Streptosporangiaceae</taxon>
        <taxon>Bailinhaonella</taxon>
    </lineage>
</organism>
<dbReference type="Gene3D" id="1.10.101.10">
    <property type="entry name" value="PGBD-like superfamily/PGBD"/>
    <property type="match status" value="1"/>
</dbReference>
<dbReference type="GO" id="GO:0018104">
    <property type="term" value="P:peptidoglycan-protein cross-linking"/>
    <property type="evidence" value="ECO:0007669"/>
    <property type="project" value="TreeGrafter"/>
</dbReference>
<dbReference type="InterPro" id="IPR005490">
    <property type="entry name" value="LD_TPept_cat_dom"/>
</dbReference>
<evidence type="ECO:0000256" key="4">
    <source>
        <dbReference type="ARBA" id="ARBA00022984"/>
    </source>
</evidence>
<dbReference type="PANTHER" id="PTHR30582">
    <property type="entry name" value="L,D-TRANSPEPTIDASE"/>
    <property type="match status" value="1"/>
</dbReference>
<keyword evidence="2" id="KW-0808">Transferase</keyword>
<keyword evidence="5 6" id="KW-0961">Cell wall biogenesis/degradation</keyword>
<gene>
    <name evidence="9" type="ORF">D5H75_26510</name>
</gene>
<feature type="active site" description="Nucleophile" evidence="6">
    <location>
        <position position="231"/>
    </location>
</feature>
<feature type="domain" description="L,D-TPase catalytic" evidence="8">
    <location>
        <begin position="138"/>
        <end position="255"/>
    </location>
</feature>
<keyword evidence="4 6" id="KW-0573">Peptidoglycan synthesis</keyword>
<feature type="chain" id="PRO_5017450074" evidence="7">
    <location>
        <begin position="29"/>
        <end position="256"/>
    </location>
</feature>
<evidence type="ECO:0000256" key="1">
    <source>
        <dbReference type="ARBA" id="ARBA00004752"/>
    </source>
</evidence>
<dbReference type="Proteomes" id="UP000265768">
    <property type="component" value="Unassembled WGS sequence"/>
</dbReference>
<evidence type="ECO:0000259" key="8">
    <source>
        <dbReference type="PROSITE" id="PS52029"/>
    </source>
</evidence>
<dbReference type="EMBL" id="QZEY01000012">
    <property type="protein sequence ID" value="RJL26537.1"/>
    <property type="molecule type" value="Genomic_DNA"/>
</dbReference>
<proteinExistence type="predicted"/>
<dbReference type="InterPro" id="IPR038063">
    <property type="entry name" value="Transpep_catalytic_dom"/>
</dbReference>
<dbReference type="GO" id="GO:0071972">
    <property type="term" value="F:peptidoglycan L,D-transpeptidase activity"/>
    <property type="evidence" value="ECO:0007669"/>
    <property type="project" value="TreeGrafter"/>
</dbReference>
<dbReference type="SUPFAM" id="SSF47090">
    <property type="entry name" value="PGBD-like"/>
    <property type="match status" value="1"/>
</dbReference>
<name>A0A3A4AIU9_9ACTN</name>
<sequence length="256" mass="28272">MGRAARRGGVFAAGLAVLATGAAVQAQAAHGERAGAGLTVAARQAAAPPWNTCGHSDPPVLRAGMESELVACVKRRLVKLGYDPGSYSEHYDDETRQAIWAFQKVNGQRARDRVDAATWRALAHPRAPRKLVSRGAARRVEINLSKQVLTFYLGHRPVLITHISTGSGRRFCSQGWCRRARTPVGDFRVYRRVPRWERSPLGYMYKPAYFHGGYAVHGSVSVPPYPDSHGCVRVPLHVSERLFPALHIGTRVHLRR</sequence>
<comment type="pathway">
    <text evidence="1 6">Cell wall biogenesis; peptidoglycan biosynthesis.</text>
</comment>
<feature type="active site" description="Proton donor/acceptor" evidence="6">
    <location>
        <position position="217"/>
    </location>
</feature>
<dbReference type="AlphaFoldDB" id="A0A3A4AIU9"/>